<dbReference type="RefSeq" id="WP_045586365.1">
    <property type="nucleotide sequence ID" value="NZ_CP012408.1"/>
</dbReference>
<accession>A0AAC8W629</accession>
<dbReference type="Proteomes" id="UP000069935">
    <property type="component" value="Chromosome 8"/>
</dbReference>
<dbReference type="AlphaFoldDB" id="A0AAC8W629"/>
<dbReference type="KEGG" id="ati:AL072_32975"/>
<reference evidence="1 2" key="2">
    <citation type="journal article" date="2016" name="Genome Announc.">
        <title>Complete Genome Sequence of a Strain of Azospirillum thiophilum Isolated from a Sulfide Spring.</title>
        <authorList>
            <person name="Fomenkov A."/>
            <person name="Vincze T."/>
            <person name="Grabovich M."/>
            <person name="Anton B.P."/>
            <person name="Dubinina G."/>
            <person name="Orlova M."/>
            <person name="Belousova E."/>
            <person name="Roberts R.J."/>
        </authorList>
    </citation>
    <scope>NUCLEOTIDE SEQUENCE [LARGE SCALE GENOMIC DNA]</scope>
    <source>
        <strain evidence="1 2">BV-S</strain>
    </source>
</reference>
<reference evidence="2" key="1">
    <citation type="submission" date="2015-08" db="EMBL/GenBank/DDBJ databases">
        <title>Complete Genome Sequence of Azospirillum thiophilum BV-S.</title>
        <authorList>
            <person name="Fomenkov A."/>
            <person name="Vincze T."/>
            <person name="Grabovich M."/>
            <person name="Dubinina G."/>
            <person name="Orlova M."/>
            <person name="Belousova E."/>
            <person name="Roberts R.J."/>
        </authorList>
    </citation>
    <scope>NUCLEOTIDE SEQUENCE [LARGE SCALE GENOMIC DNA]</scope>
    <source>
        <strain evidence="2">BV-S</strain>
    </source>
</reference>
<sequence>MSRRTWLISIEDDRALAEVKEAIGAAGIVTGLIRSLRPVYERAHGADVLHPVGRPGSDGLHAYAVAAVDGSAWIRTAAGRAWAGDIVMLANAVDGRGQPVGERLAGADYLLDEGRIDVYLRSRRQDPAERDDVAFAGLVVAAVEAVRSASDKEMSTAEGIRHLAERLGIPTPTLKKWHYGQSAPPKAGRQHTVESLRGVLAQPVDPMRKILDAIASRRPAEPVAPAIKTAAVRLRGNEEDADAWIAEIAASAPVGQGSPSRHVTATIVSALLERLDALEHQPAA</sequence>
<keyword evidence="2" id="KW-1185">Reference proteome</keyword>
<evidence type="ECO:0000313" key="2">
    <source>
        <dbReference type="Proteomes" id="UP000069935"/>
    </source>
</evidence>
<organism evidence="1 2">
    <name type="scientific">Azospirillum thiophilum</name>
    <dbReference type="NCBI Taxonomy" id="528244"/>
    <lineage>
        <taxon>Bacteria</taxon>
        <taxon>Pseudomonadati</taxon>
        <taxon>Pseudomonadota</taxon>
        <taxon>Alphaproteobacteria</taxon>
        <taxon>Rhodospirillales</taxon>
        <taxon>Azospirillaceae</taxon>
        <taxon>Azospirillum</taxon>
    </lineage>
</organism>
<evidence type="ECO:0000313" key="1">
    <source>
        <dbReference type="EMBL" id="ALG75747.1"/>
    </source>
</evidence>
<dbReference type="EMBL" id="CP012408">
    <property type="protein sequence ID" value="ALG75747.1"/>
    <property type="molecule type" value="Genomic_DNA"/>
</dbReference>
<proteinExistence type="predicted"/>
<name>A0AAC8W629_9PROT</name>
<protein>
    <submittedName>
        <fullName evidence="1">Uncharacterized protein</fullName>
    </submittedName>
</protein>
<gene>
    <name evidence="1" type="ORF">AL072_32975</name>
</gene>